<organism evidence="1">
    <name type="scientific">marine sediment metagenome</name>
    <dbReference type="NCBI Taxonomy" id="412755"/>
    <lineage>
        <taxon>unclassified sequences</taxon>
        <taxon>metagenomes</taxon>
        <taxon>ecological metagenomes</taxon>
    </lineage>
</organism>
<dbReference type="AlphaFoldDB" id="A0A0F8Z022"/>
<evidence type="ECO:0000313" key="1">
    <source>
        <dbReference type="EMBL" id="KKK59704.1"/>
    </source>
</evidence>
<sequence>MATRKTKPGSHATYHDEQGVKVPGVTTILGMLAKPQLIAWANKLGLQGINSNAYVDNLANVGILAHHLILCHHKDEVPDMSDFSENQIELAFNCLKSYANWESNHTIKPILVEVIMVSDTLRYGGTPDLYCELDGVKTLLDFKTGRALYAEGMYQLAAYRNLLMDYGHTVDQCIALRIGREESEGFEMKVGGDMDKAFSIFQSCLELYYGIR</sequence>
<gene>
    <name evidence="1" type="ORF">LCGC14_3031710</name>
</gene>
<dbReference type="EMBL" id="LAZR01063332">
    <property type="protein sequence ID" value="KKK59704.1"/>
    <property type="molecule type" value="Genomic_DNA"/>
</dbReference>
<proteinExistence type="predicted"/>
<comment type="caution">
    <text evidence="1">The sequence shown here is derived from an EMBL/GenBank/DDBJ whole genome shotgun (WGS) entry which is preliminary data.</text>
</comment>
<name>A0A0F8Z022_9ZZZZ</name>
<accession>A0A0F8Z022</accession>
<protein>
    <recommendedName>
        <fullName evidence="2">PD-(D/E)XK endonuclease-like domain-containing protein</fullName>
    </recommendedName>
</protein>
<reference evidence="1" key="1">
    <citation type="journal article" date="2015" name="Nature">
        <title>Complex archaea that bridge the gap between prokaryotes and eukaryotes.</title>
        <authorList>
            <person name="Spang A."/>
            <person name="Saw J.H."/>
            <person name="Jorgensen S.L."/>
            <person name="Zaremba-Niedzwiedzka K."/>
            <person name="Martijn J."/>
            <person name="Lind A.E."/>
            <person name="van Eijk R."/>
            <person name="Schleper C."/>
            <person name="Guy L."/>
            <person name="Ettema T.J."/>
        </authorList>
    </citation>
    <scope>NUCLEOTIDE SEQUENCE</scope>
</reference>
<feature type="non-terminal residue" evidence="1">
    <location>
        <position position="212"/>
    </location>
</feature>
<evidence type="ECO:0008006" key="2">
    <source>
        <dbReference type="Google" id="ProtNLM"/>
    </source>
</evidence>